<keyword evidence="1" id="KW-0472">Membrane</keyword>
<organism evidence="2 3">
    <name type="scientific">Aeromonas bivalvium</name>
    <dbReference type="NCBI Taxonomy" id="440079"/>
    <lineage>
        <taxon>Bacteria</taxon>
        <taxon>Pseudomonadati</taxon>
        <taxon>Pseudomonadota</taxon>
        <taxon>Gammaproteobacteria</taxon>
        <taxon>Aeromonadales</taxon>
        <taxon>Aeromonadaceae</taxon>
        <taxon>Aeromonas</taxon>
    </lineage>
</organism>
<evidence type="ECO:0000256" key="1">
    <source>
        <dbReference type="SAM" id="Phobius"/>
    </source>
</evidence>
<evidence type="ECO:0000313" key="2">
    <source>
        <dbReference type="EMBL" id="MFM4892409.1"/>
    </source>
</evidence>
<protein>
    <submittedName>
        <fullName evidence="2">DUF3149 domain-containing protein</fullName>
    </submittedName>
</protein>
<dbReference type="InterPro" id="IPR021494">
    <property type="entry name" value="DUF3149"/>
</dbReference>
<dbReference type="Proteomes" id="UP001630969">
    <property type="component" value="Unassembled WGS sequence"/>
</dbReference>
<keyword evidence="1" id="KW-1133">Transmembrane helix</keyword>
<evidence type="ECO:0000313" key="3">
    <source>
        <dbReference type="Proteomes" id="UP001630969"/>
    </source>
</evidence>
<comment type="caution">
    <text evidence="2">The sequence shown here is derived from an EMBL/GenBank/DDBJ whole genome shotgun (WGS) entry which is preliminary data.</text>
</comment>
<gene>
    <name evidence="2" type="ORF">ACEUDJ_05900</name>
</gene>
<proteinExistence type="predicted"/>
<dbReference type="EMBL" id="JBGXBU010000001">
    <property type="protein sequence ID" value="MFM4892409.1"/>
    <property type="molecule type" value="Genomic_DNA"/>
</dbReference>
<keyword evidence="1" id="KW-0812">Transmembrane</keyword>
<name>A0ABW9GPH8_9GAMM</name>
<reference evidence="2 3" key="1">
    <citation type="submission" date="2024-09" db="EMBL/GenBank/DDBJ databases">
        <title>Aeromonas strains Genome sequencing and assembly.</title>
        <authorList>
            <person name="Hu X."/>
            <person name="Tang B."/>
        </authorList>
    </citation>
    <scope>NUCLEOTIDE SEQUENCE [LARGE SCALE GENOMIC DNA]</scope>
    <source>
        <strain evidence="2 3">NB23SCDHY001</strain>
    </source>
</reference>
<sequence>MDFWLNLMFGHPVGWMSMLVILVTVALISFYAGYFIYKVHKAQPPVEEGQPSPKAPHH</sequence>
<dbReference type="Pfam" id="PF11346">
    <property type="entry name" value="DUF3149"/>
    <property type="match status" value="1"/>
</dbReference>
<keyword evidence="3" id="KW-1185">Reference proteome</keyword>
<feature type="transmembrane region" description="Helical" evidence="1">
    <location>
        <begin position="12"/>
        <end position="37"/>
    </location>
</feature>
<accession>A0ABW9GPH8</accession>
<dbReference type="RefSeq" id="WP_084205335.1">
    <property type="nucleotide sequence ID" value="NZ_CDBT01000017.1"/>
</dbReference>
<dbReference type="GeneID" id="97219613"/>